<evidence type="ECO:0000313" key="2">
    <source>
        <dbReference type="Proteomes" id="UP001164929"/>
    </source>
</evidence>
<dbReference type="EMBL" id="JAQIZT010000007">
    <property type="protein sequence ID" value="KAJ6991363.1"/>
    <property type="molecule type" value="Genomic_DNA"/>
</dbReference>
<dbReference type="AlphaFoldDB" id="A0AAD6QJ49"/>
<reference evidence="1" key="1">
    <citation type="journal article" date="2023" name="Mol. Ecol. Resour.">
        <title>Chromosome-level genome assembly of a triploid poplar Populus alba 'Berolinensis'.</title>
        <authorList>
            <person name="Chen S."/>
            <person name="Yu Y."/>
            <person name="Wang X."/>
            <person name="Wang S."/>
            <person name="Zhang T."/>
            <person name="Zhou Y."/>
            <person name="He R."/>
            <person name="Meng N."/>
            <person name="Wang Y."/>
            <person name="Liu W."/>
            <person name="Liu Z."/>
            <person name="Liu J."/>
            <person name="Guo Q."/>
            <person name="Huang H."/>
            <person name="Sederoff R.R."/>
            <person name="Wang G."/>
            <person name="Qu G."/>
            <person name="Chen S."/>
        </authorList>
    </citation>
    <scope>NUCLEOTIDE SEQUENCE</scope>
    <source>
        <strain evidence="1">SC-2020</strain>
    </source>
</reference>
<sequence>MMIFINCAYPVDSPLNVDTGTCLNGEKSSNVSLLMRSYVNVGGMKASDLMELCSLERMTLLPVKDSKSMSYKEIHSQLAYGFELSWHNSMCGRCAGICYIYDSNQTRCAVVLSIVRSIQSSYHRLQMVVSFVIIIRGFLLLDDK</sequence>
<dbReference type="Proteomes" id="UP001164929">
    <property type="component" value="Chromosome 7"/>
</dbReference>
<gene>
    <name evidence="1" type="ORF">NC653_019532</name>
</gene>
<evidence type="ECO:0000313" key="1">
    <source>
        <dbReference type="EMBL" id="KAJ6991363.1"/>
    </source>
</evidence>
<keyword evidence="2" id="KW-1185">Reference proteome</keyword>
<proteinExistence type="predicted"/>
<comment type="caution">
    <text evidence="1">The sequence shown here is derived from an EMBL/GenBank/DDBJ whole genome shotgun (WGS) entry which is preliminary data.</text>
</comment>
<accession>A0AAD6QJ49</accession>
<protein>
    <submittedName>
        <fullName evidence="1">Uncharacterized protein</fullName>
    </submittedName>
</protein>
<name>A0AAD6QJ49_9ROSI</name>
<organism evidence="1 2">
    <name type="scientific">Populus alba x Populus x berolinensis</name>
    <dbReference type="NCBI Taxonomy" id="444605"/>
    <lineage>
        <taxon>Eukaryota</taxon>
        <taxon>Viridiplantae</taxon>
        <taxon>Streptophyta</taxon>
        <taxon>Embryophyta</taxon>
        <taxon>Tracheophyta</taxon>
        <taxon>Spermatophyta</taxon>
        <taxon>Magnoliopsida</taxon>
        <taxon>eudicotyledons</taxon>
        <taxon>Gunneridae</taxon>
        <taxon>Pentapetalae</taxon>
        <taxon>rosids</taxon>
        <taxon>fabids</taxon>
        <taxon>Malpighiales</taxon>
        <taxon>Salicaceae</taxon>
        <taxon>Saliceae</taxon>
        <taxon>Populus</taxon>
    </lineage>
</organism>